<dbReference type="Gene3D" id="3.40.1440.60">
    <property type="entry name" value="PriA, 3(prime) DNA-binding domain"/>
    <property type="match status" value="1"/>
</dbReference>
<dbReference type="GO" id="GO:0003677">
    <property type="term" value="F:DNA binding"/>
    <property type="evidence" value="ECO:0007669"/>
    <property type="project" value="UniProtKB-KW"/>
</dbReference>
<dbReference type="InterPro" id="IPR042115">
    <property type="entry name" value="PriA_3primeBD_sf"/>
</dbReference>
<evidence type="ECO:0000313" key="5">
    <source>
        <dbReference type="EMBL" id="GAF86288.1"/>
    </source>
</evidence>
<feature type="domain" description="Primosomal protein N' 3' DNA-binding" evidence="4">
    <location>
        <begin position="11"/>
        <end position="106"/>
    </location>
</feature>
<dbReference type="GO" id="GO:0005524">
    <property type="term" value="F:ATP binding"/>
    <property type="evidence" value="ECO:0007669"/>
    <property type="project" value="UniProtKB-KW"/>
</dbReference>
<keyword evidence="2" id="KW-0067">ATP-binding</keyword>
<comment type="caution">
    <text evidence="5">The sequence shown here is derived from an EMBL/GenBank/DDBJ whole genome shotgun (WGS) entry which is preliminary data.</text>
</comment>
<dbReference type="EMBL" id="BARS01017598">
    <property type="protein sequence ID" value="GAF86288.1"/>
    <property type="molecule type" value="Genomic_DNA"/>
</dbReference>
<evidence type="ECO:0000259" key="4">
    <source>
        <dbReference type="Pfam" id="PF17764"/>
    </source>
</evidence>
<dbReference type="PANTHER" id="PTHR30580:SF0">
    <property type="entry name" value="PRIMOSOMAL PROTEIN N"/>
    <property type="match status" value="1"/>
</dbReference>
<proteinExistence type="predicted"/>
<dbReference type="InterPro" id="IPR041222">
    <property type="entry name" value="PriA_3primeBD"/>
</dbReference>
<dbReference type="AlphaFoldDB" id="X0SYI8"/>
<reference evidence="5" key="1">
    <citation type="journal article" date="2014" name="Front. Microbiol.">
        <title>High frequency of phylogenetically diverse reductive dehalogenase-homologous genes in deep subseafloor sedimentary metagenomes.</title>
        <authorList>
            <person name="Kawai M."/>
            <person name="Futagami T."/>
            <person name="Toyoda A."/>
            <person name="Takaki Y."/>
            <person name="Nishi S."/>
            <person name="Hori S."/>
            <person name="Arai W."/>
            <person name="Tsubouchi T."/>
            <person name="Morono Y."/>
            <person name="Uchiyama I."/>
            <person name="Ito T."/>
            <person name="Fujiyama A."/>
            <person name="Inagaki F."/>
            <person name="Takami H."/>
        </authorList>
    </citation>
    <scope>NUCLEOTIDE SEQUENCE</scope>
    <source>
        <strain evidence="5">Expedition CK06-06</strain>
    </source>
</reference>
<feature type="non-terminal residue" evidence="5">
    <location>
        <position position="117"/>
    </location>
</feature>
<dbReference type="Pfam" id="PF17764">
    <property type="entry name" value="PriA_3primeBD"/>
    <property type="match status" value="1"/>
</dbReference>
<organism evidence="5">
    <name type="scientific">marine sediment metagenome</name>
    <dbReference type="NCBI Taxonomy" id="412755"/>
    <lineage>
        <taxon>unclassified sequences</taxon>
        <taxon>metagenomes</taxon>
        <taxon>ecological metagenomes</taxon>
    </lineage>
</organism>
<dbReference type="GO" id="GO:0006302">
    <property type="term" value="P:double-strand break repair"/>
    <property type="evidence" value="ECO:0007669"/>
    <property type="project" value="TreeGrafter"/>
</dbReference>
<evidence type="ECO:0000256" key="3">
    <source>
        <dbReference type="ARBA" id="ARBA00023125"/>
    </source>
</evidence>
<evidence type="ECO:0000256" key="2">
    <source>
        <dbReference type="ARBA" id="ARBA00022840"/>
    </source>
</evidence>
<name>X0SYI8_9ZZZZ</name>
<dbReference type="GO" id="GO:0043138">
    <property type="term" value="F:3'-5' DNA helicase activity"/>
    <property type="evidence" value="ECO:0007669"/>
    <property type="project" value="TreeGrafter"/>
</dbReference>
<keyword evidence="1" id="KW-0547">Nucleotide-binding</keyword>
<dbReference type="GO" id="GO:0006310">
    <property type="term" value="P:DNA recombination"/>
    <property type="evidence" value="ECO:0007669"/>
    <property type="project" value="TreeGrafter"/>
</dbReference>
<dbReference type="GO" id="GO:0006270">
    <property type="term" value="P:DNA replication initiation"/>
    <property type="evidence" value="ECO:0007669"/>
    <property type="project" value="TreeGrafter"/>
</dbReference>
<dbReference type="PANTHER" id="PTHR30580">
    <property type="entry name" value="PRIMOSOMAL PROTEIN N"/>
    <property type="match status" value="1"/>
</dbReference>
<accession>X0SYI8</accession>
<sequence>MSEGLEKIYVRVAVALPISGTFTYTVKSDLIKKVAVGKRVLVSFSGRKVTAYILRIIPPEKRKGLMDIDAIIDSYPLFPPNMVEFFEWLSNYYLYPIGLVIKTALPTGLNVRIPDGT</sequence>
<protein>
    <recommendedName>
        <fullName evidence="4">Primosomal protein N' 3' DNA-binding domain-containing protein</fullName>
    </recommendedName>
</protein>
<keyword evidence="3" id="KW-0238">DNA-binding</keyword>
<evidence type="ECO:0000256" key="1">
    <source>
        <dbReference type="ARBA" id="ARBA00022741"/>
    </source>
</evidence>
<gene>
    <name evidence="5" type="ORF">S01H1_28759</name>
</gene>